<name>A0ABS5SAG8_9BACT</name>
<dbReference type="InterPro" id="IPR036280">
    <property type="entry name" value="Multihaem_cyt_sf"/>
</dbReference>
<feature type="signal peptide" evidence="3">
    <location>
        <begin position="1"/>
        <end position="22"/>
    </location>
</feature>
<feature type="domain" description="EF-hand" evidence="4">
    <location>
        <begin position="212"/>
        <end position="236"/>
    </location>
</feature>
<keyword evidence="2" id="KW-0812">Transmembrane</keyword>
<gene>
    <name evidence="5" type="ORF">KI810_04845</name>
</gene>
<evidence type="ECO:0000256" key="1">
    <source>
        <dbReference type="ARBA" id="ARBA00022729"/>
    </source>
</evidence>
<proteinExistence type="predicted"/>
<reference evidence="5 6" key="1">
    <citation type="submission" date="2021-05" db="EMBL/GenBank/DDBJ databases">
        <title>The draft genome of Geobacter luticola JCM 17780.</title>
        <authorList>
            <person name="Xu Z."/>
            <person name="Masuda Y."/>
            <person name="Itoh H."/>
            <person name="Senoo K."/>
        </authorList>
    </citation>
    <scope>NUCLEOTIDE SEQUENCE [LARGE SCALE GENOMIC DNA]</scope>
    <source>
        <strain evidence="5 6">JCM 17780</strain>
    </source>
</reference>
<keyword evidence="6" id="KW-1185">Reference proteome</keyword>
<keyword evidence="2" id="KW-0472">Membrane</keyword>
<evidence type="ECO:0000256" key="2">
    <source>
        <dbReference type="SAM" id="Phobius"/>
    </source>
</evidence>
<dbReference type="PROSITE" id="PS00018">
    <property type="entry name" value="EF_HAND_1"/>
    <property type="match status" value="1"/>
</dbReference>
<organism evidence="5 6">
    <name type="scientific">Geomobilimonas luticola</name>
    <dbReference type="NCBI Taxonomy" id="1114878"/>
    <lineage>
        <taxon>Bacteria</taxon>
        <taxon>Pseudomonadati</taxon>
        <taxon>Thermodesulfobacteriota</taxon>
        <taxon>Desulfuromonadia</taxon>
        <taxon>Geobacterales</taxon>
        <taxon>Geobacteraceae</taxon>
        <taxon>Geomobilimonas</taxon>
    </lineage>
</organism>
<dbReference type="InterPro" id="IPR018247">
    <property type="entry name" value="EF_Hand_1_Ca_BS"/>
</dbReference>
<dbReference type="EMBL" id="JAHCVK010000001">
    <property type="protein sequence ID" value="MBT0652373.1"/>
    <property type="molecule type" value="Genomic_DNA"/>
</dbReference>
<accession>A0ABS5SAG8</accession>
<evidence type="ECO:0000259" key="4">
    <source>
        <dbReference type="PROSITE" id="PS50222"/>
    </source>
</evidence>
<dbReference type="RefSeq" id="WP_214174732.1">
    <property type="nucleotide sequence ID" value="NZ_JAHCVK010000001.1"/>
</dbReference>
<dbReference type="PANTHER" id="PTHR35038:SF8">
    <property type="entry name" value="C-TYPE POLYHEME CYTOCHROME OMCC"/>
    <property type="match status" value="1"/>
</dbReference>
<feature type="transmembrane region" description="Helical" evidence="2">
    <location>
        <begin position="320"/>
        <end position="342"/>
    </location>
</feature>
<keyword evidence="2" id="KW-1133">Transmembrane helix</keyword>
<feature type="chain" id="PRO_5045364262" evidence="3">
    <location>
        <begin position="23"/>
        <end position="350"/>
    </location>
</feature>
<comment type="caution">
    <text evidence="5">The sequence shown here is derived from an EMBL/GenBank/DDBJ whole genome shotgun (WGS) entry which is preliminary data.</text>
</comment>
<dbReference type="PROSITE" id="PS50222">
    <property type="entry name" value="EF_HAND_2"/>
    <property type="match status" value="1"/>
</dbReference>
<dbReference type="SUPFAM" id="SSF48695">
    <property type="entry name" value="Multiheme cytochromes"/>
    <property type="match status" value="1"/>
</dbReference>
<dbReference type="Gene3D" id="1.10.1130.10">
    <property type="entry name" value="Flavocytochrome C3, Chain A"/>
    <property type="match status" value="2"/>
</dbReference>
<dbReference type="Pfam" id="PF09699">
    <property type="entry name" value="Paired_CXXCH_1"/>
    <property type="match status" value="1"/>
</dbReference>
<dbReference type="InterPro" id="IPR051829">
    <property type="entry name" value="Multiheme_Cytochr_ET"/>
</dbReference>
<dbReference type="Proteomes" id="UP000756860">
    <property type="component" value="Unassembled WGS sequence"/>
</dbReference>
<keyword evidence="1 3" id="KW-0732">Signal</keyword>
<evidence type="ECO:0000256" key="3">
    <source>
        <dbReference type="SAM" id="SignalP"/>
    </source>
</evidence>
<dbReference type="InterPro" id="IPR010177">
    <property type="entry name" value="Paired_CXXCH_1"/>
</dbReference>
<dbReference type="InterPro" id="IPR002048">
    <property type="entry name" value="EF_hand_dom"/>
</dbReference>
<dbReference type="PANTHER" id="PTHR35038">
    <property type="entry name" value="DISSIMILATORY SULFITE REDUCTASE SIRA"/>
    <property type="match status" value="1"/>
</dbReference>
<sequence>MQSCRLMSYLIMLVLSVVSVAAATGAENEKCLGCHGSKEIIGKGEERLYVDAAKFAATTHAMIGCTSCHEGVTPGHPQDGFRPPKARCKECHGNIQTEYAQSLHGSKAACADCHNPHAVKKPLSVSGDDINAQCAKCHDTKKIVTSHTKWLPQADLHIDAIPCITCHTGSTNYVITLYIQDRPAKQNHADFKVASYPELASLVPEGKDVRSLVDKNGDGLISLQELRTFNREARKKNMRLWGMMTPEVVTHSYQILDNRWDCSFCHASGPKAMQTSYVAFPDQNGTYNRVAVEKGAVLDLLYGTPDFYMMGSTRSTPLNIIGALILVGGLMMPIGHGTFRFLTRKNRKEH</sequence>
<protein>
    <submittedName>
        <fullName evidence="5">Cytochrome C</fullName>
    </submittedName>
</protein>
<evidence type="ECO:0000313" key="6">
    <source>
        <dbReference type="Proteomes" id="UP000756860"/>
    </source>
</evidence>
<evidence type="ECO:0000313" key="5">
    <source>
        <dbReference type="EMBL" id="MBT0652373.1"/>
    </source>
</evidence>